<keyword evidence="2" id="KW-1185">Reference proteome</keyword>
<evidence type="ECO:0000313" key="1">
    <source>
        <dbReference type="EMBL" id="SKB91010.1"/>
    </source>
</evidence>
<gene>
    <name evidence="1" type="ORF">SAMN05660349_03298</name>
</gene>
<protein>
    <submittedName>
        <fullName evidence="1">Uncharacterized protein</fullName>
    </submittedName>
</protein>
<feature type="non-terminal residue" evidence="1">
    <location>
        <position position="48"/>
    </location>
</feature>
<proteinExistence type="predicted"/>
<dbReference type="EMBL" id="FUYQ01000041">
    <property type="protein sequence ID" value="SKB91010.1"/>
    <property type="molecule type" value="Genomic_DNA"/>
</dbReference>
<dbReference type="AlphaFoldDB" id="A0A1T5F4N3"/>
<reference evidence="2" key="1">
    <citation type="submission" date="2017-02" db="EMBL/GenBank/DDBJ databases">
        <authorList>
            <person name="Varghese N."/>
            <person name="Submissions S."/>
        </authorList>
    </citation>
    <scope>NUCLEOTIDE SEQUENCE [LARGE SCALE GENOMIC DNA]</scope>
    <source>
        <strain evidence="2">DSM 24967</strain>
    </source>
</reference>
<name>A0A1T5F4N3_9BACT</name>
<organism evidence="1 2">
    <name type="scientific">Parabacteroides chartae</name>
    <dbReference type="NCBI Taxonomy" id="1037355"/>
    <lineage>
        <taxon>Bacteria</taxon>
        <taxon>Pseudomonadati</taxon>
        <taxon>Bacteroidota</taxon>
        <taxon>Bacteroidia</taxon>
        <taxon>Bacteroidales</taxon>
        <taxon>Tannerellaceae</taxon>
        <taxon>Parabacteroides</taxon>
    </lineage>
</organism>
<sequence>MCGYSEVKGKCVKILMKIVCKRFGLYVVKHYFCTRIQERTAQQHDEGI</sequence>
<accession>A0A1T5F4N3</accession>
<dbReference type="Proteomes" id="UP000190852">
    <property type="component" value="Unassembled WGS sequence"/>
</dbReference>
<evidence type="ECO:0000313" key="2">
    <source>
        <dbReference type="Proteomes" id="UP000190852"/>
    </source>
</evidence>